<keyword evidence="13" id="KW-0131">Cell cycle</keyword>
<evidence type="ECO:0000256" key="8">
    <source>
        <dbReference type="ARBA" id="ARBA00022763"/>
    </source>
</evidence>
<protein>
    <recommendedName>
        <fullName evidence="15">Cullin-4</fullName>
    </recommendedName>
    <alternativeName>
        <fullName evidence="14">Cullin-4B</fullName>
    </alternativeName>
</protein>
<evidence type="ECO:0000256" key="5">
    <source>
        <dbReference type="ARBA" id="ARBA00022490"/>
    </source>
</evidence>
<keyword evidence="12" id="KW-0539">Nucleus</keyword>
<dbReference type="SUPFAM" id="SSF75632">
    <property type="entry name" value="Cullin homology domain"/>
    <property type="match status" value="1"/>
</dbReference>
<dbReference type="SMART" id="SM00182">
    <property type="entry name" value="CULLIN"/>
    <property type="match status" value="1"/>
</dbReference>
<dbReference type="GO" id="GO:0031465">
    <property type="term" value="C:Cul4B-RING E3 ubiquitin ligase complex"/>
    <property type="evidence" value="ECO:0007669"/>
    <property type="project" value="UniProtKB-ARBA"/>
</dbReference>
<dbReference type="OrthoDB" id="27073at2759"/>
<comment type="pathway">
    <text evidence="3">Protein modification; protein ubiquitination.</text>
</comment>
<dbReference type="FunFam" id="3.30.230.130:FF:000001">
    <property type="entry name" value="Cullin 4A"/>
    <property type="match status" value="1"/>
</dbReference>
<evidence type="ECO:0000256" key="3">
    <source>
        <dbReference type="ARBA" id="ARBA00004906"/>
    </source>
</evidence>
<evidence type="ECO:0000313" key="21">
    <source>
        <dbReference type="Proteomes" id="UP000070412"/>
    </source>
</evidence>
<dbReference type="AlphaFoldDB" id="A0A834R503"/>
<dbReference type="Gene3D" id="1.10.10.10">
    <property type="entry name" value="Winged helix-like DNA-binding domain superfamily/Winged helix DNA-binding domain"/>
    <property type="match status" value="1"/>
</dbReference>
<dbReference type="InterPro" id="IPR016159">
    <property type="entry name" value="Cullin_repeat-like_dom_sf"/>
</dbReference>
<dbReference type="InterPro" id="IPR059120">
    <property type="entry name" value="Cullin-like_AB"/>
</dbReference>
<comment type="similarity">
    <text evidence="4 16 17">Belongs to the cullin family.</text>
</comment>
<reference evidence="19" key="2">
    <citation type="submission" date="2020-01" db="EMBL/GenBank/DDBJ databases">
        <authorList>
            <person name="Korhonen P.K.K."/>
            <person name="Guangxu M.G."/>
            <person name="Wang T.W."/>
            <person name="Stroehlein A.J.S."/>
            <person name="Young N.D."/>
            <person name="Ang C.-S.A."/>
            <person name="Fernando D.W.F."/>
            <person name="Lu H.L."/>
            <person name="Taylor S.T."/>
            <person name="Ehtesham M.E.M."/>
            <person name="Najaraj S.H.N."/>
            <person name="Harsha G.H.G."/>
            <person name="Madugundu A.M."/>
            <person name="Renuse S.R."/>
            <person name="Holt D.H."/>
            <person name="Pandey A.P."/>
            <person name="Papenfuss A.P."/>
            <person name="Gasser R.B.G."/>
            <person name="Fischer K.F."/>
        </authorList>
    </citation>
    <scope>NUCLEOTIDE SEQUENCE</scope>
    <source>
        <strain evidence="19">SSS_KF_BRIS2020</strain>
    </source>
</reference>
<dbReference type="Pfam" id="PF10557">
    <property type="entry name" value="Cullin_Nedd8"/>
    <property type="match status" value="1"/>
</dbReference>
<evidence type="ECO:0000313" key="19">
    <source>
        <dbReference type="EMBL" id="KAF7490555.1"/>
    </source>
</evidence>
<keyword evidence="10" id="KW-0832">Ubl conjugation</keyword>
<sequence length="853" mass="100009">MKKKRMDLDEILTTENTVETDAIVMASAVIDSNQTIDSDMLDTTNSRHFKIVKNQLNMQTLDFPPTNLTNNHGNVRTFTGKTTTIKKLTIKNFGNMNLFFLNISDYFKIFRLEIDRSLINYLLEKPRLPEDYFNKTWKGLEKAIVAIQKSQSIEVSYESLYQDVQNLCSHHMEPIVYKNLSFIINAYIEDQIIKTVEPIIENIAFLEMIEKCWNHHCNQMTMIRCIFLYLDRTYVLQNAKICSIWDLGLDLFRSNISINEKITKRIRDSLLKLISIERKGEKINRILIKNILRMLMDLSLYTPLFEMSFLEETRVLYDTESKEKINELNIFDYLSYIEKRLTEENDRLMSYLDHSTSRKLIPIVEKELIQNNLDTMLKMKLETLIDNAKSDQLKLAYNLFSRVPDGLTKLVGVFNNYVKNKGKQIVCNNVDLEKTMVQDLLDFKDKMDEIIINCFSNESKFINSLKEAFEYFINQRPNKPAELIAKFVDAKLRTGNKECGDEELEKILDKVMVLFRFIHGKDIFDAFYKKDLAKRLLLGKSASVDAEKTMLLKLRQECGSAFTSKLEGMFKDMELSREIAVNFKQYLNNVCPEATIDMNVYILTTGYWPTYQAMDVIVPPEMLKYEEFFLKFYVSKHMGRKLQWQRNLGHCILKAYFRTVLDYFYTFDTYSFEFLILKGVKELQVSLFQALILLLFNDGDGLSLSDIKSKTMIEENELIRTLQSLACGKARVIIKQPKGLEIQKADKFFFNNAFTNKLFRIKINQIQLKETLEENETTQERVIQDRQYQIDAAVVRIMKTRKSLQFNVLMSEIYSQLKFPASTTEVKKRIDSLVDRDYLFKDKTNPNILNYIA</sequence>
<dbReference type="PROSITE" id="PS50069">
    <property type="entry name" value="CULLIN_2"/>
    <property type="match status" value="1"/>
</dbReference>
<evidence type="ECO:0000256" key="13">
    <source>
        <dbReference type="ARBA" id="ARBA00023306"/>
    </source>
</evidence>
<evidence type="ECO:0000256" key="16">
    <source>
        <dbReference type="PROSITE-ProRule" id="PRU00330"/>
    </source>
</evidence>
<evidence type="ECO:0000256" key="4">
    <source>
        <dbReference type="ARBA" id="ARBA00006019"/>
    </source>
</evidence>
<dbReference type="GO" id="GO:0006511">
    <property type="term" value="P:ubiquitin-dependent protein catabolic process"/>
    <property type="evidence" value="ECO:0007669"/>
    <property type="project" value="InterPro"/>
</dbReference>
<evidence type="ECO:0000313" key="20">
    <source>
        <dbReference type="EnsemblMetazoa" id="KAF7490555.1"/>
    </source>
</evidence>
<evidence type="ECO:0000256" key="11">
    <source>
        <dbReference type="ARBA" id="ARBA00023204"/>
    </source>
</evidence>
<dbReference type="FunFam" id="1.20.1310.10:FF:000003">
    <property type="entry name" value="Cullin 4A"/>
    <property type="match status" value="1"/>
</dbReference>
<dbReference type="InterPro" id="IPR045093">
    <property type="entry name" value="Cullin"/>
</dbReference>
<dbReference type="Pfam" id="PF26557">
    <property type="entry name" value="Cullin_AB"/>
    <property type="match status" value="1"/>
</dbReference>
<dbReference type="SUPFAM" id="SSF46785">
    <property type="entry name" value="Winged helix' DNA-binding domain"/>
    <property type="match status" value="1"/>
</dbReference>
<dbReference type="InterPro" id="IPR016158">
    <property type="entry name" value="Cullin_homology"/>
</dbReference>
<dbReference type="FunFam" id="1.10.10.10:FF:000050">
    <property type="entry name" value="Cullin 4B"/>
    <property type="match status" value="1"/>
</dbReference>
<dbReference type="EMBL" id="WVUK01000062">
    <property type="protein sequence ID" value="KAF7490555.1"/>
    <property type="molecule type" value="Genomic_DNA"/>
</dbReference>
<proteinExistence type="inferred from homology"/>
<dbReference type="GO" id="GO:0005737">
    <property type="term" value="C:cytoplasm"/>
    <property type="evidence" value="ECO:0007669"/>
    <property type="project" value="UniProtKB-SubCell"/>
</dbReference>
<evidence type="ECO:0000256" key="6">
    <source>
        <dbReference type="ARBA" id="ARBA00022499"/>
    </source>
</evidence>
<dbReference type="FunFam" id="1.20.1310.10:FF:000059">
    <property type="entry name" value="Cullin-4B"/>
    <property type="match status" value="1"/>
</dbReference>
<dbReference type="Pfam" id="PF00888">
    <property type="entry name" value="Cullin"/>
    <property type="match status" value="1"/>
</dbReference>
<evidence type="ECO:0000256" key="1">
    <source>
        <dbReference type="ARBA" id="ARBA00004123"/>
    </source>
</evidence>
<dbReference type="FunFam" id="1.20.1310.10:FF:000004">
    <property type="entry name" value="Cullin 4B"/>
    <property type="match status" value="1"/>
</dbReference>
<evidence type="ECO:0000256" key="12">
    <source>
        <dbReference type="ARBA" id="ARBA00023242"/>
    </source>
</evidence>
<keyword evidence="6" id="KW-1017">Isopeptide bond</keyword>
<evidence type="ECO:0000259" key="18">
    <source>
        <dbReference type="PROSITE" id="PS50069"/>
    </source>
</evidence>
<keyword evidence="7" id="KW-0597">Phosphoprotein</keyword>
<evidence type="ECO:0000256" key="2">
    <source>
        <dbReference type="ARBA" id="ARBA00004496"/>
    </source>
</evidence>
<evidence type="ECO:0000256" key="17">
    <source>
        <dbReference type="RuleBase" id="RU003829"/>
    </source>
</evidence>
<evidence type="ECO:0000256" key="14">
    <source>
        <dbReference type="ARBA" id="ARBA00068305"/>
    </source>
</evidence>
<dbReference type="GO" id="GO:0031625">
    <property type="term" value="F:ubiquitin protein ligase binding"/>
    <property type="evidence" value="ECO:0007669"/>
    <property type="project" value="InterPro"/>
</dbReference>
<dbReference type="Gene3D" id="1.20.1310.10">
    <property type="entry name" value="Cullin Repeats"/>
    <property type="match status" value="4"/>
</dbReference>
<dbReference type="InterPro" id="IPR019559">
    <property type="entry name" value="Cullin_neddylation_domain"/>
</dbReference>
<dbReference type="Gene3D" id="3.30.230.130">
    <property type="entry name" value="Cullin, Chain C, Domain 2"/>
    <property type="match status" value="1"/>
</dbReference>
<organism evidence="19">
    <name type="scientific">Sarcoptes scabiei</name>
    <name type="common">Itch mite</name>
    <name type="synonym">Acarus scabiei</name>
    <dbReference type="NCBI Taxonomy" id="52283"/>
    <lineage>
        <taxon>Eukaryota</taxon>
        <taxon>Metazoa</taxon>
        <taxon>Ecdysozoa</taxon>
        <taxon>Arthropoda</taxon>
        <taxon>Chelicerata</taxon>
        <taxon>Arachnida</taxon>
        <taxon>Acari</taxon>
        <taxon>Acariformes</taxon>
        <taxon>Sarcoptiformes</taxon>
        <taxon>Astigmata</taxon>
        <taxon>Psoroptidia</taxon>
        <taxon>Sarcoptoidea</taxon>
        <taxon>Sarcoptidae</taxon>
        <taxon>Sarcoptinae</taxon>
        <taxon>Sarcoptes</taxon>
    </lineage>
</organism>
<dbReference type="EnsemblMetazoa" id="SSS_3128s_mrna">
    <property type="protein sequence ID" value="KAF7490555.1"/>
    <property type="gene ID" value="SSS_3128"/>
</dbReference>
<reference evidence="21" key="1">
    <citation type="journal article" date="2020" name="PLoS Negl. Trop. Dis.">
        <title>High-quality nuclear genome for Sarcoptes scabiei-A critical resource for a neglected parasite.</title>
        <authorList>
            <person name="Korhonen P.K."/>
            <person name="Gasser R.B."/>
            <person name="Ma G."/>
            <person name="Wang T."/>
            <person name="Stroehlein A.J."/>
            <person name="Young N.D."/>
            <person name="Ang C.S."/>
            <person name="Fernando D.D."/>
            <person name="Lu H.C."/>
            <person name="Taylor S."/>
            <person name="Reynolds S.L."/>
            <person name="Mofiz E."/>
            <person name="Najaraj S.H."/>
            <person name="Gowda H."/>
            <person name="Madugundu A."/>
            <person name="Renuse S."/>
            <person name="Holt D."/>
            <person name="Pandey A."/>
            <person name="Papenfuss A.T."/>
            <person name="Fischer K."/>
        </authorList>
    </citation>
    <scope>NUCLEOTIDE SEQUENCE [LARGE SCALE GENOMIC DNA]</scope>
</reference>
<dbReference type="Proteomes" id="UP000070412">
    <property type="component" value="Unassembled WGS sequence"/>
</dbReference>
<dbReference type="GO" id="GO:0005634">
    <property type="term" value="C:nucleus"/>
    <property type="evidence" value="ECO:0007669"/>
    <property type="project" value="UniProtKB-SubCell"/>
</dbReference>
<feature type="domain" description="Cullin family profile" evidence="18">
    <location>
        <begin position="479"/>
        <end position="726"/>
    </location>
</feature>
<dbReference type="InterPro" id="IPR001373">
    <property type="entry name" value="Cullin_N"/>
</dbReference>
<keyword evidence="8" id="KW-0227">DNA damage</keyword>
<keyword evidence="21" id="KW-1185">Reference proteome</keyword>
<accession>A0A834R503</accession>
<evidence type="ECO:0000256" key="10">
    <source>
        <dbReference type="ARBA" id="ARBA00022843"/>
    </source>
</evidence>
<evidence type="ECO:0000256" key="15">
    <source>
        <dbReference type="ARBA" id="ARBA00069613"/>
    </source>
</evidence>
<keyword evidence="9" id="KW-0833">Ubl conjugation pathway</keyword>
<dbReference type="PANTHER" id="PTHR11932">
    <property type="entry name" value="CULLIN"/>
    <property type="match status" value="1"/>
</dbReference>
<keyword evidence="11" id="KW-0234">DNA repair</keyword>
<name>A0A834R503_SARSC</name>
<dbReference type="FunFam" id="1.20.1310.10:FF:000001">
    <property type="entry name" value="Cullin 3"/>
    <property type="match status" value="1"/>
</dbReference>
<dbReference type="InterPro" id="IPR036317">
    <property type="entry name" value="Cullin_homology_sf"/>
</dbReference>
<dbReference type="InterPro" id="IPR036388">
    <property type="entry name" value="WH-like_DNA-bd_sf"/>
</dbReference>
<dbReference type="GO" id="GO:0042254">
    <property type="term" value="P:ribosome biogenesis"/>
    <property type="evidence" value="ECO:0007669"/>
    <property type="project" value="UniProtKB-ARBA"/>
</dbReference>
<dbReference type="SUPFAM" id="SSF74788">
    <property type="entry name" value="Cullin repeat-like"/>
    <property type="match status" value="1"/>
</dbReference>
<keyword evidence="5" id="KW-0963">Cytoplasm</keyword>
<dbReference type="GO" id="GO:0006281">
    <property type="term" value="P:DNA repair"/>
    <property type="evidence" value="ECO:0007669"/>
    <property type="project" value="UniProtKB-KW"/>
</dbReference>
<gene>
    <name evidence="19" type="ORF">SSS_3128</name>
</gene>
<evidence type="ECO:0000256" key="9">
    <source>
        <dbReference type="ARBA" id="ARBA00022786"/>
    </source>
</evidence>
<dbReference type="InterPro" id="IPR036390">
    <property type="entry name" value="WH_DNA-bd_sf"/>
</dbReference>
<dbReference type="GO" id="GO:0031464">
    <property type="term" value="C:Cul4A-RING E3 ubiquitin ligase complex"/>
    <property type="evidence" value="ECO:0007669"/>
    <property type="project" value="UniProtKB-ARBA"/>
</dbReference>
<dbReference type="GO" id="GO:0016567">
    <property type="term" value="P:protein ubiquitination"/>
    <property type="evidence" value="ECO:0007669"/>
    <property type="project" value="UniProtKB-ARBA"/>
</dbReference>
<dbReference type="SMART" id="SM00884">
    <property type="entry name" value="Cullin_Nedd8"/>
    <property type="match status" value="1"/>
</dbReference>
<comment type="subcellular location">
    <subcellularLocation>
        <location evidence="2">Cytoplasm</location>
    </subcellularLocation>
    <subcellularLocation>
        <location evidence="1">Nucleus</location>
    </subcellularLocation>
</comment>
<evidence type="ECO:0000256" key="7">
    <source>
        <dbReference type="ARBA" id="ARBA00022553"/>
    </source>
</evidence>
<reference evidence="20" key="3">
    <citation type="submission" date="2022-06" db="UniProtKB">
        <authorList>
            <consortium name="EnsemblMetazoa"/>
        </authorList>
    </citation>
    <scope>IDENTIFICATION</scope>
</reference>